<dbReference type="GO" id="GO:0043041">
    <property type="term" value="P:amino acid activation for nonribosomal peptide biosynthetic process"/>
    <property type="evidence" value="ECO:0007669"/>
    <property type="project" value="TreeGrafter"/>
</dbReference>
<dbReference type="InterPro" id="IPR045851">
    <property type="entry name" value="AMP-bd_C_sf"/>
</dbReference>
<dbReference type="InterPro" id="IPR001227">
    <property type="entry name" value="Ac_transferase_dom_sf"/>
</dbReference>
<comment type="similarity">
    <text evidence="7">In the C-terminal section; belongs to the NRP synthetase family.</text>
</comment>
<dbReference type="FunFam" id="1.10.1200.10:FF:000005">
    <property type="entry name" value="Nonribosomal peptide synthetase 1"/>
    <property type="match status" value="1"/>
</dbReference>
<dbReference type="SMART" id="SM00823">
    <property type="entry name" value="PKS_PP"/>
    <property type="match status" value="3"/>
</dbReference>
<dbReference type="InterPro" id="IPR020806">
    <property type="entry name" value="PKS_PP-bd"/>
</dbReference>
<comment type="caution">
    <text evidence="11">The sequence shown here is derived from an EMBL/GenBank/DDBJ whole genome shotgun (WGS) entry which is preliminary data.</text>
</comment>
<dbReference type="InterPro" id="IPR049704">
    <property type="entry name" value="Aminotrans_3_PPA_site"/>
</dbReference>
<dbReference type="Gene3D" id="3.30.559.10">
    <property type="entry name" value="Chloramphenicol acetyltransferase-like domain"/>
    <property type="match status" value="1"/>
</dbReference>
<dbReference type="Gene3D" id="3.30.70.250">
    <property type="entry name" value="Malonyl-CoA ACP transacylase, ACP-binding"/>
    <property type="match status" value="1"/>
</dbReference>
<dbReference type="InterPro" id="IPR001242">
    <property type="entry name" value="Condensation_dom"/>
</dbReference>
<dbReference type="Pfam" id="PF13193">
    <property type="entry name" value="AMP-binding_C"/>
    <property type="match status" value="2"/>
</dbReference>
<dbReference type="Pfam" id="PF00109">
    <property type="entry name" value="ketoacyl-synt"/>
    <property type="match status" value="1"/>
</dbReference>
<dbReference type="CDD" id="cd19531">
    <property type="entry name" value="LCL_NRPS-like"/>
    <property type="match status" value="1"/>
</dbReference>
<dbReference type="NCBIfam" id="TIGR01733">
    <property type="entry name" value="AA-adenyl-dom"/>
    <property type="match status" value="2"/>
</dbReference>
<dbReference type="EMBL" id="MDGM01000002">
    <property type="protein sequence ID" value="PIB26762.1"/>
    <property type="molecule type" value="Genomic_DNA"/>
</dbReference>
<evidence type="ECO:0000256" key="5">
    <source>
        <dbReference type="ARBA" id="ARBA00022679"/>
    </source>
</evidence>
<dbReference type="CDD" id="cd00833">
    <property type="entry name" value="PKS"/>
    <property type="match status" value="1"/>
</dbReference>
<dbReference type="InterPro" id="IPR014031">
    <property type="entry name" value="Ketoacyl_synth_C"/>
</dbReference>
<dbReference type="Gene3D" id="2.30.38.10">
    <property type="entry name" value="Luciferase, Domain 3"/>
    <property type="match status" value="1"/>
</dbReference>
<dbReference type="SUPFAM" id="SSF52151">
    <property type="entry name" value="FabD/lysophospholipase-like"/>
    <property type="match status" value="1"/>
</dbReference>
<dbReference type="OrthoDB" id="9778690at2"/>
<dbReference type="Pfam" id="PF00501">
    <property type="entry name" value="AMP-binding"/>
    <property type="match status" value="2"/>
</dbReference>
<dbReference type="InterPro" id="IPR018201">
    <property type="entry name" value="Ketoacyl_synth_AS"/>
</dbReference>
<dbReference type="CDD" id="cd12117">
    <property type="entry name" value="A_NRPS_Srf_like"/>
    <property type="match status" value="1"/>
</dbReference>
<feature type="domain" description="Carrier" evidence="9">
    <location>
        <begin position="1524"/>
        <end position="1599"/>
    </location>
</feature>
<dbReference type="InterPro" id="IPR014043">
    <property type="entry name" value="Acyl_transferase_dom"/>
</dbReference>
<dbReference type="GO" id="GO:0008483">
    <property type="term" value="F:transaminase activity"/>
    <property type="evidence" value="ECO:0007669"/>
    <property type="project" value="InterPro"/>
</dbReference>
<evidence type="ECO:0000313" key="12">
    <source>
        <dbReference type="Proteomes" id="UP000231516"/>
    </source>
</evidence>
<dbReference type="InterPro" id="IPR010071">
    <property type="entry name" value="AA_adenyl_dom"/>
</dbReference>
<dbReference type="SUPFAM" id="SSF53474">
    <property type="entry name" value="alpha/beta-Hydrolases"/>
    <property type="match status" value="1"/>
</dbReference>
<comment type="cofactor">
    <cofactor evidence="1">
        <name>pyridoxal 5'-phosphate</name>
        <dbReference type="ChEBI" id="CHEBI:597326"/>
    </cofactor>
</comment>
<dbReference type="PROSITE" id="PS00455">
    <property type="entry name" value="AMP_BINDING"/>
    <property type="match status" value="2"/>
</dbReference>
<feature type="compositionally biased region" description="Polar residues" evidence="8">
    <location>
        <begin position="1429"/>
        <end position="1441"/>
    </location>
</feature>
<reference evidence="11 12" key="1">
    <citation type="submission" date="2016-08" db="EMBL/GenBank/DDBJ databases">
        <title>Draft genome of Amylibacter sp. strain 4G11.</title>
        <authorList>
            <person name="Wong S.-K."/>
            <person name="Hamasaki K."/>
            <person name="Yoshizawa S."/>
        </authorList>
    </citation>
    <scope>NUCLEOTIDE SEQUENCE [LARGE SCALE GENOMIC DNA]</scope>
    <source>
        <strain evidence="11 12">4G11</strain>
    </source>
</reference>
<dbReference type="Pfam" id="PF00668">
    <property type="entry name" value="Condensation"/>
    <property type="match status" value="1"/>
</dbReference>
<dbReference type="InterPro" id="IPR015424">
    <property type="entry name" value="PyrdxlP-dep_Trfase"/>
</dbReference>
<keyword evidence="12" id="KW-1185">Reference proteome</keyword>
<dbReference type="Pfam" id="PF00202">
    <property type="entry name" value="Aminotran_3"/>
    <property type="match status" value="1"/>
</dbReference>
<dbReference type="PANTHER" id="PTHR45527:SF1">
    <property type="entry name" value="FATTY ACID SYNTHASE"/>
    <property type="match status" value="1"/>
</dbReference>
<dbReference type="InterPro" id="IPR014030">
    <property type="entry name" value="Ketoacyl_synth_N"/>
</dbReference>
<dbReference type="Pfam" id="PF16197">
    <property type="entry name" value="KAsynt_C_assoc"/>
    <property type="match status" value="1"/>
</dbReference>
<dbReference type="SUPFAM" id="SSF56801">
    <property type="entry name" value="Acetyl-CoA synthetase-like"/>
    <property type="match status" value="2"/>
</dbReference>
<dbReference type="SUPFAM" id="SSF47336">
    <property type="entry name" value="ACP-like"/>
    <property type="match status" value="3"/>
</dbReference>
<dbReference type="Gene3D" id="3.90.1150.10">
    <property type="entry name" value="Aspartate Aminotransferase, domain 1"/>
    <property type="match status" value="1"/>
</dbReference>
<gene>
    <name evidence="11" type="ORF">BFP76_10940</name>
</gene>
<evidence type="ECO:0000256" key="1">
    <source>
        <dbReference type="ARBA" id="ARBA00001933"/>
    </source>
</evidence>
<dbReference type="PROSITE" id="PS00606">
    <property type="entry name" value="KS3_1"/>
    <property type="match status" value="1"/>
</dbReference>
<dbReference type="GO" id="GO:0005737">
    <property type="term" value="C:cytoplasm"/>
    <property type="evidence" value="ECO:0007669"/>
    <property type="project" value="TreeGrafter"/>
</dbReference>
<dbReference type="PROSITE" id="PS52004">
    <property type="entry name" value="KS3_2"/>
    <property type="match status" value="1"/>
</dbReference>
<evidence type="ECO:0000256" key="7">
    <source>
        <dbReference type="ARBA" id="ARBA00029443"/>
    </source>
</evidence>
<dbReference type="InterPro" id="IPR023213">
    <property type="entry name" value="CAT-like_dom_sf"/>
</dbReference>
<keyword evidence="4" id="KW-0597">Phosphoprotein</keyword>
<evidence type="ECO:0000256" key="2">
    <source>
        <dbReference type="ARBA" id="ARBA00001957"/>
    </source>
</evidence>
<proteinExistence type="inferred from homology"/>
<dbReference type="InterPro" id="IPR009081">
    <property type="entry name" value="PP-bd_ACP"/>
</dbReference>
<dbReference type="CDD" id="cd05930">
    <property type="entry name" value="A_NRPS"/>
    <property type="match status" value="1"/>
</dbReference>
<dbReference type="InterPro" id="IPR042099">
    <property type="entry name" value="ANL_N_sf"/>
</dbReference>
<evidence type="ECO:0000313" key="11">
    <source>
        <dbReference type="EMBL" id="PIB26762.1"/>
    </source>
</evidence>
<dbReference type="Pfam" id="PF00698">
    <property type="entry name" value="Acyl_transf_1"/>
    <property type="match status" value="1"/>
</dbReference>
<dbReference type="InterPro" id="IPR020841">
    <property type="entry name" value="PKS_Beta-ketoAc_synthase_dom"/>
</dbReference>
<dbReference type="Pfam" id="PF00975">
    <property type="entry name" value="Thioesterase"/>
    <property type="match status" value="1"/>
</dbReference>
<dbReference type="InterPro" id="IPR000873">
    <property type="entry name" value="AMP-dep_synth/lig_dom"/>
</dbReference>
<dbReference type="Gene3D" id="3.40.50.980">
    <property type="match status" value="2"/>
</dbReference>
<dbReference type="Gene3D" id="3.40.366.10">
    <property type="entry name" value="Malonyl-Coenzyme A Acyl Carrier Protein, domain 2"/>
    <property type="match status" value="1"/>
</dbReference>
<dbReference type="InterPro" id="IPR005814">
    <property type="entry name" value="Aminotrans_3"/>
</dbReference>
<dbReference type="SUPFAM" id="SSF53901">
    <property type="entry name" value="Thiolase-like"/>
    <property type="match status" value="1"/>
</dbReference>
<dbReference type="SMART" id="SM00825">
    <property type="entry name" value="PKS_KS"/>
    <property type="match status" value="1"/>
</dbReference>
<dbReference type="Pfam" id="PF00550">
    <property type="entry name" value="PP-binding"/>
    <property type="match status" value="3"/>
</dbReference>
<keyword evidence="5" id="KW-0808">Transferase</keyword>
<dbReference type="Gene3D" id="3.40.50.12780">
    <property type="entry name" value="N-terminal domain of ligase-like"/>
    <property type="match status" value="1"/>
</dbReference>
<dbReference type="InterPro" id="IPR001031">
    <property type="entry name" value="Thioesterase"/>
</dbReference>
<evidence type="ECO:0000259" key="9">
    <source>
        <dbReference type="PROSITE" id="PS50075"/>
    </source>
</evidence>
<dbReference type="Proteomes" id="UP000231516">
    <property type="component" value="Unassembled WGS sequence"/>
</dbReference>
<organism evidence="11 12">
    <name type="scientific">Paramylibacter kogurei</name>
    <dbReference type="NCBI Taxonomy" id="1889778"/>
    <lineage>
        <taxon>Bacteria</taxon>
        <taxon>Pseudomonadati</taxon>
        <taxon>Pseudomonadota</taxon>
        <taxon>Alphaproteobacteria</taxon>
        <taxon>Rhodobacterales</taxon>
        <taxon>Paracoccaceae</taxon>
        <taxon>Paramylibacter</taxon>
    </lineage>
</organism>
<feature type="domain" description="Carrier" evidence="9">
    <location>
        <begin position="521"/>
        <end position="596"/>
    </location>
</feature>
<dbReference type="Gene3D" id="3.30.559.30">
    <property type="entry name" value="Nonribosomal peptide synthetase, condensation domain"/>
    <property type="match status" value="1"/>
</dbReference>
<protein>
    <recommendedName>
        <fullName evidence="13">Non-ribosomal peptide synthetase</fullName>
    </recommendedName>
</protein>
<dbReference type="GO" id="GO:0031177">
    <property type="term" value="F:phosphopantetheine binding"/>
    <property type="evidence" value="ECO:0007669"/>
    <property type="project" value="InterPro"/>
</dbReference>
<dbReference type="Gene3D" id="3.40.640.10">
    <property type="entry name" value="Type I PLP-dependent aspartate aminotransferase-like (Major domain)"/>
    <property type="match status" value="1"/>
</dbReference>
<evidence type="ECO:0000256" key="4">
    <source>
        <dbReference type="ARBA" id="ARBA00022553"/>
    </source>
</evidence>
<name>A0A2G5KCJ8_9RHOB</name>
<dbReference type="InterPro" id="IPR025110">
    <property type="entry name" value="AMP-bd_C"/>
</dbReference>
<feature type="region of interest" description="Disordered" evidence="8">
    <location>
        <begin position="1415"/>
        <end position="1441"/>
    </location>
</feature>
<comment type="cofactor">
    <cofactor evidence="2">
        <name>pantetheine 4'-phosphate</name>
        <dbReference type="ChEBI" id="CHEBI:47942"/>
    </cofactor>
</comment>
<dbReference type="InterPro" id="IPR015421">
    <property type="entry name" value="PyrdxlP-dep_Trfase_major"/>
</dbReference>
<dbReference type="PANTHER" id="PTHR45527">
    <property type="entry name" value="NONRIBOSOMAL PEPTIDE SYNTHETASE"/>
    <property type="match status" value="1"/>
</dbReference>
<evidence type="ECO:0000256" key="3">
    <source>
        <dbReference type="ARBA" id="ARBA00022450"/>
    </source>
</evidence>
<evidence type="ECO:0000259" key="10">
    <source>
        <dbReference type="PROSITE" id="PS52004"/>
    </source>
</evidence>
<dbReference type="InterPro" id="IPR016039">
    <property type="entry name" value="Thiolase-like"/>
</dbReference>
<dbReference type="InterPro" id="IPR036736">
    <property type="entry name" value="ACP-like_sf"/>
</dbReference>
<evidence type="ECO:0000256" key="6">
    <source>
        <dbReference type="ARBA" id="ARBA00022898"/>
    </source>
</evidence>
<dbReference type="GO" id="GO:0004315">
    <property type="term" value="F:3-oxoacyl-[acyl-carrier-protein] synthase activity"/>
    <property type="evidence" value="ECO:0007669"/>
    <property type="project" value="InterPro"/>
</dbReference>
<dbReference type="InterPro" id="IPR016036">
    <property type="entry name" value="Malonyl_transacylase_ACP-bd"/>
</dbReference>
<evidence type="ECO:0008006" key="13">
    <source>
        <dbReference type="Google" id="ProtNLM"/>
    </source>
</evidence>
<dbReference type="Gene3D" id="3.30.70.3290">
    <property type="match status" value="1"/>
</dbReference>
<dbReference type="PROSITE" id="PS50075">
    <property type="entry name" value="CARRIER"/>
    <property type="match status" value="3"/>
</dbReference>
<dbReference type="GO" id="GO:0006633">
    <property type="term" value="P:fatty acid biosynthetic process"/>
    <property type="evidence" value="ECO:0007669"/>
    <property type="project" value="InterPro"/>
</dbReference>
<dbReference type="SUPFAM" id="SSF53383">
    <property type="entry name" value="PLP-dependent transferases"/>
    <property type="match status" value="1"/>
</dbReference>
<dbReference type="Gene3D" id="3.40.50.1820">
    <property type="entry name" value="alpha/beta hydrolase"/>
    <property type="match status" value="1"/>
</dbReference>
<dbReference type="RefSeq" id="WP_099591248.1">
    <property type="nucleotide sequence ID" value="NZ_MDGM01000002.1"/>
</dbReference>
<dbReference type="Gene3D" id="1.10.1200.10">
    <property type="entry name" value="ACP-like"/>
    <property type="match status" value="3"/>
</dbReference>
<dbReference type="Gene3D" id="3.30.300.30">
    <property type="match status" value="2"/>
</dbReference>
<dbReference type="GO" id="GO:0030170">
    <property type="term" value="F:pyridoxal phosphate binding"/>
    <property type="evidence" value="ECO:0007669"/>
    <property type="project" value="InterPro"/>
</dbReference>
<dbReference type="FunFam" id="3.40.50.980:FF:000001">
    <property type="entry name" value="Non-ribosomal peptide synthetase"/>
    <property type="match status" value="1"/>
</dbReference>
<keyword evidence="6" id="KW-0663">Pyridoxal phosphate</keyword>
<accession>A0A2G5KCJ8</accession>
<feature type="domain" description="Ketosynthase family 3 (KS3)" evidence="10">
    <location>
        <begin position="610"/>
        <end position="1042"/>
    </location>
</feature>
<dbReference type="InterPro" id="IPR015422">
    <property type="entry name" value="PyrdxlP-dep_Trfase_small"/>
</dbReference>
<dbReference type="NCBIfam" id="NF003417">
    <property type="entry name" value="PRK04813.1"/>
    <property type="match status" value="2"/>
</dbReference>
<dbReference type="SUPFAM" id="SSF55048">
    <property type="entry name" value="Probable ACP-binding domain of malonyl-CoA ACP transacylase"/>
    <property type="match status" value="1"/>
</dbReference>
<dbReference type="InterPro" id="IPR020845">
    <property type="entry name" value="AMP-binding_CS"/>
</dbReference>
<dbReference type="InterPro" id="IPR032821">
    <property type="entry name" value="PKS_assoc"/>
</dbReference>
<dbReference type="Gene3D" id="3.40.47.10">
    <property type="match status" value="1"/>
</dbReference>
<dbReference type="SUPFAM" id="SSF52777">
    <property type="entry name" value="CoA-dependent acyltransferases"/>
    <property type="match status" value="2"/>
</dbReference>
<dbReference type="SMART" id="SM00827">
    <property type="entry name" value="PKS_AT"/>
    <property type="match status" value="1"/>
</dbReference>
<dbReference type="InterPro" id="IPR029058">
    <property type="entry name" value="AB_hydrolase_fold"/>
</dbReference>
<dbReference type="GO" id="GO:0044550">
    <property type="term" value="P:secondary metabolite biosynthetic process"/>
    <property type="evidence" value="ECO:0007669"/>
    <property type="project" value="TreeGrafter"/>
</dbReference>
<dbReference type="InterPro" id="IPR006162">
    <property type="entry name" value="Ppantetheine_attach_site"/>
</dbReference>
<sequence>MNIQDKTKNSAYNADVITCFQKVAKKSPKRTALESGDLSVNYAQLDRASNIVAQQLLDAGAKQGDLIGLSCAKSPETVIAILAILKLGAGYVPLPDYYPADRIAAIVDATGMTHALGSIDALAKTDVNMLPFLAADKIPARAKKLNPATVAPDDTAYVMFTSGSTGTPKGVVVPHNAILRLVLELDYTPLGPDQRILQYSPVAFDAATFEIWGALLNGGVLVLPQTDNLSLRGLGEILAEKRITSIFITIGLFHAIADERPGDFNTPHLRHVLTGGDVVSPAKFARVLDHCPDLTLIHCYGPTENTTFTTCHTVQRSDLESGQPLTLGKAINGSAVYIVDENQNQLPSGQSGELVCAGVGLAKGYLGRSDLTNAAFVPAPWNKSITLYRTGDMAHMDETGNVYFEGRIDTQVKVRGYRVELGEIEAGLEAYEGVNLACVIAKSGADSADKTIIAFYVGDKSITAQDLQKHIAGIVPDYAIPSRFVAMDELPLNPNGKLDRKGLAAMEIPAATPPAPKKSGGDAHQVENLIADVFAEILQQPNPDRHANFFDLGASSLHIARAHERIETNLDRQFAITDFFLHSTITALATHLAADPVAVAAKPKRANVDDNLFAIVGMAGRYPGANSVDEYWNALLDGRELISHFSDDELEINPRAENPNAPYVNSRGMMPDVKMFDARHFGIPPREAEQMDPQHRILLEVAQTALEDAKVDPDKFDGKIGIFCGSSQNSYLLNNLMSAPGATRKYASTYPVENFGVLFGNDKDFIATRIAYKLNLRGPAATVLCACSTSLVAVAQACESLRNGTSDMALAGGVSITLPSKRPYQYLPDGMASSDGHCRTFDADASGTVFGDGAGLVVVRRLQDAIDDGDDIAAVIRGFSVNNDGSEKVGYAAPSIKAQAEVIKDAQAAAGVDARSIGYIEAHGTGTPLGDPIEFAALNQAFSASTSDKGFCAIGSAKTNVGHLDIAAGVTGLIKTAMTLKTGQIPPLLHYKSPNKNINFDDSAFYPVTKRIDWKTDAKTPRRAGISAFGVGGTNIHMILEQPPVMKSVKPPKLTGPQIFPVSASSKDALKATIANLGAFAKENGKAAPAAIIQQLLNNRHDYNQRAVLVADGMNGLSDAADNFSGVSHGAGRWDKIAMMFPGQGAQHVGMAKDLYENETVFREALDICATLLKDETGIDLLKIIHAPAKDAEKMTEKLKDTAIAQPAIFSISYALAKQWAHWGVNPDAMMGHSIGEFAAATIAGVFALPDAIKLIALRGRLMADLPRGVMISVRASENDILPYLGDDIDLAAVNGAQLCVISGPKSAGKAATKKLEDAGFVCSELHTSHAFHSHMMDPALDDFRAVVSKMELNAPRIPIMSTVTGDWLTEIEATDPDYWAMHMRRPVRFFDAMQRFWAEGTHVMLESGPGRTLATLAGQNPDRGSKQPALSSLPHAQSTNANSHTTMLESFGNLWAVGYSVDWTRIYPDMAGWPIMKSSVTLPSYPFQRKEFWIDPVIVDATAVSTTALTADEPVVESAPVERDANLAVKEMLSELSGLDVDEIDDTASYLELGFDSLLLTQATKELSDQFSVTVTLRQLMDDLARLDLLVEYVREHGNLGSGAPADKTPLAEMTQIDKGEEESATPSSAPTTNIDREDHADELNKQQRAHIAALTKRFVAKTQKSKDLTAKHRFAHADPRTASGFNRLWKEIVYQIVTVKSKGSRLLDVDGNEYIDILNGFGPGFLGHGADNIVEAVQHQLHEGFEVGPQSLAAMEAAELFCEVTGNDRTSFVCTGSEAVYAAMRLARTCTGRDKVVMFARDYHGNFDEVLVRGVNTKSGPKTMPLAPGIPRDAVKNVVVLPYGSPEALDYIKAHAHELAAVMVEPVQSRRPEFRPHDFIRSVRKLTSDAGALFIFDEVVTGFRFGPRGAQGYYGITADLVTYGKVIGGGMPLGVVSGKAEYMDTFDGGEWQYGDDSFPNAPVTFFAGTFVRHPLAMASVKAMLQFFKSQPDFFWKTVNAKGDKLAGSVDKWFADNDMPFQMPNCGSLMYLRIGEDQKYGGLLGANMRERGVFFLEGFPSYMTAAHDDEDIEYVVDAIKDSALELRAAGLLVGREAVEYDGPRVSAPPARLALPDGAERIAHQMANPPKTLRVPTTEAQREIWAAMIVTPEVTPAYNESVTLKMHGVVDAQKLRDATETVFARHDALRTTFSPDGMFMQISPTSDVQVLMVDMQDLTPAQRKNRFDQIILDEVNEPFDMQSGPFVRAQLISNSKTDHNLIITAHHIVCDGWSIDVIMRDIGAVYSALMLGENPTLPPAQSIISYSRAEEEWNRTEEAAQSRAYWLNQFEQTPPVLDIPTDKPRGAQKSVRGARADREIDAALTARLRKLAASQNSTFVNTLLAAYKIYIAKLADVDDITIGLPASGQAARGMDTVVGHCVNLLPIRTQIDWDDSFETYLKHVRTTLLDGFEHQNYTFGSLIKELKIKRDPSRVMLVPAIFNIDNGIDLSSMSFGDVDTEFVTNPRSYEHFEIYLNVTDNRDTVYTEWSYAADLFDAATIERHITNFIALLDQLCDHPDQALNSFDTQSDADRKTLLNDWQGAVVDYPRDTNLGAMFDKIVAKSSGMIALAHDGKMKSYSDLDKMVNAIAGQMRDMGVKQGDTVGICLHRSFDLVASMLAAFRLGAAYVPLAPNNPKDRLDYMASDARCALVVSTHALAKSLPFDTTLFVDDVDMSKAKPIKQAKISATDTAYVAYTSGSTGRPKGVMGTHRATINRFNWMWNTFPFEDGEVMCQKTAISFVDSIWEIFGPLLAGVPQAIIDDDTVKDPAALFALLGAQNVTRLLVVPSLLRAILNSKIDMSATCPNMRLLFTSGERLGTDLARRFLDAAPNITLVNLYGSSEVAADVTCEIITELGDHDVPIGRPIDNARLYVLGKNQTPVQIGEMGELYVGGDVLAAGYIHQPELTDERFIPDPFVDGDGMMFATGDLVRYLSDGRLLYEGRRDDQVKIRGYRIEMGEVEQALADLDDIAQAAVILGSDINGENRMEAYVTTSDDAVFDESIVRRALSATLPDYMVPSLFHVLDIFPLNPNGKLDRPKLAEMALAKPATTADARPDSDVEKRLHDIWADVLGRKNISLDDNFFELGGHSLLAVKLFSNVQEEFGQALPISTLFANPTLRKLATTIDDTTSAPATHSDDGVNDAWDTSVIVAEAPNSTKKPLFVVGGVGGNLNNMYEFAQLIGQHRTVIGLQTRGILHHKPHDSVEAMATDHINNMRQYQPTGPYYLAGYSGGAIIAFEIAKQLEAAGHTMKYVGMLDMHAPNVRVDLDMSITQKLRAEAELLSIGGAKNLWRRASTKARNALAKSGLTPSQEDDELQSYLRLSRHWWAVADKYHAGQIDADVVLFHNPPETLSDLEIGRRDVSFGWQDVTRGTVDIIKLDSSHLDMFKGESAKIVADLINAHLEGLDAH</sequence>
<dbReference type="InterPro" id="IPR016035">
    <property type="entry name" value="Acyl_Trfase/lysoPLipase"/>
</dbReference>
<dbReference type="PROSITE" id="PS00012">
    <property type="entry name" value="PHOSPHOPANTETHEINE"/>
    <property type="match status" value="1"/>
</dbReference>
<dbReference type="Pfam" id="PF02801">
    <property type="entry name" value="Ketoacyl-synt_C"/>
    <property type="match status" value="1"/>
</dbReference>
<keyword evidence="3" id="KW-0596">Phosphopantetheine</keyword>
<dbReference type="PROSITE" id="PS00600">
    <property type="entry name" value="AA_TRANSFER_CLASS_3"/>
    <property type="match status" value="1"/>
</dbReference>
<evidence type="ECO:0000256" key="8">
    <source>
        <dbReference type="SAM" id="MobiDB-lite"/>
    </source>
</evidence>
<feature type="domain" description="Carrier" evidence="9">
    <location>
        <begin position="3097"/>
        <end position="3172"/>
    </location>
</feature>